<proteinExistence type="predicted"/>
<dbReference type="RefSeq" id="YP_009019127.1">
    <property type="nucleotide sequence ID" value="NC_023748.1"/>
</dbReference>
<evidence type="ECO:0000313" key="1">
    <source>
        <dbReference type="EMBL" id="ADA83820.1"/>
    </source>
</evidence>
<dbReference type="GeneID" id="18990442"/>
<dbReference type="Proteomes" id="UP000001896">
    <property type="component" value="Segment"/>
</dbReference>
<name>D2XRP6_9CAUD</name>
<organism evidence="1 2">
    <name type="scientific">Mycobacterium phage SkiPole</name>
    <dbReference type="NCBI Taxonomy" id="701456"/>
    <lineage>
        <taxon>Viruses</taxon>
        <taxon>Duplodnaviria</taxon>
        <taxon>Heunggongvirae</taxon>
        <taxon>Uroviricota</taxon>
        <taxon>Caudoviricetes</taxon>
        <taxon>Fromanvirus</taxon>
        <taxon>Fromanvirus skipole</taxon>
    </lineage>
</organism>
<dbReference type="EMBL" id="GU247132">
    <property type="protein sequence ID" value="ADA83820.1"/>
    <property type="molecule type" value="Genomic_DNA"/>
</dbReference>
<keyword evidence="2" id="KW-1185">Reference proteome</keyword>
<gene>
    <name evidence="1" type="primary">52</name>
    <name evidence="1" type="ORF">SKIPOLE_52</name>
</gene>
<evidence type="ECO:0000313" key="2">
    <source>
        <dbReference type="Proteomes" id="UP000001896"/>
    </source>
</evidence>
<reference evidence="1 2" key="1">
    <citation type="submission" date="2009-11" db="EMBL/GenBank/DDBJ databases">
        <authorList>
            <person name="Leuba K.D."/>
            <person name="Ko C."/>
            <person name="Russell D.A."/>
            <person name="Fritz M.J."/>
            <person name="Jacobs-Sera D."/>
            <person name="Hendrix R.W."/>
            <person name="Hatfull G.F."/>
        </authorList>
    </citation>
    <scope>NUCLEOTIDE SEQUENCE [LARGE SCALE GENOMIC DNA]</scope>
</reference>
<accession>D2XRP6</accession>
<dbReference type="KEGG" id="vg:18990442"/>
<protein>
    <submittedName>
        <fullName evidence="1">Uncharacterized protein</fullName>
    </submittedName>
</protein>
<dbReference type="OrthoDB" id="34606at10239"/>
<sequence>MLADGVIKEARITLEIGDEKLMSIATYGPDFESSPRFKPSASSNLLHAMFTGLVERGYLDRDWAPALTRPID</sequence>